<dbReference type="PANTHER" id="PTHR46035">
    <property type="entry name" value="TETRATRICOPEPTIDE REPEAT PROTEIN 4"/>
    <property type="match status" value="1"/>
</dbReference>
<comment type="similarity">
    <text evidence="3">Belongs to the TTC4 family.</text>
</comment>
<dbReference type="WBParaSite" id="GPLIN_000772500">
    <property type="protein sequence ID" value="GPLIN_000772500"/>
    <property type="gene ID" value="GPLIN_000772500"/>
</dbReference>
<dbReference type="InterPro" id="IPR019734">
    <property type="entry name" value="TPR_rpt"/>
</dbReference>
<accession>A0A183C4D1</accession>
<protein>
    <submittedName>
        <fullName evidence="6">Wheel domain-containing protein</fullName>
    </submittedName>
</protein>
<sequence length="421" mass="48283">MEQDGITGKFAEGKQKRLADELDEDIDRFMEALAEKSKNGRTDRERTFDFAKWCEEVDNHPAFARELRPSADGQYSAEMQALQAMKYDDDDPVECANAHKEEGNRHFQQRNYRWAIDAYTKGLKLRCADVRLNSVLFANRAAANRRLGNVRSALKDCVFARRFEPTNWKAIRRGAECLLELRKASKCIAWIGSSDAGGDGGMSSPSDWDEQLQQLRRQAEALKSEEDRNARKDRAKTSAEWRRNNKLLEVLRRRGVRLCPPVNDPDDLCQQLQISFGPLDRHAMVQLVEEGDGGTDQLIWPLLLQYPESGQTDFVAECAEHALLHEALAEVFSSPAHWDSLHNFRLDNVRLFVTLTCADERERIREILPEQHSLGVVLRWSDVFVTKGLPVIQVYTREHLERNKLKQIDGGNGIFQFERTL</sequence>
<proteinExistence type="inferred from homology"/>
<evidence type="ECO:0000256" key="2">
    <source>
        <dbReference type="ARBA" id="ARBA00022803"/>
    </source>
</evidence>
<name>A0A183C4D1_GLOPA</name>
<reference evidence="5" key="2">
    <citation type="submission" date="2014-05" db="EMBL/GenBank/DDBJ databases">
        <title>The genome and life-stage specific transcriptomes of Globodera pallida elucidate key aspects of plant parasitism by a cyst nematode.</title>
        <authorList>
            <person name="Cotton J.A."/>
            <person name="Lilley C.J."/>
            <person name="Jones L.M."/>
            <person name="Kikuchi T."/>
            <person name="Reid A.J."/>
            <person name="Thorpe P."/>
            <person name="Tsai I.J."/>
            <person name="Beasley H."/>
            <person name="Blok V."/>
            <person name="Cock P.J.A."/>
            <person name="Van den Akker S.E."/>
            <person name="Holroyd N."/>
            <person name="Hunt M."/>
            <person name="Mantelin S."/>
            <person name="Naghra H."/>
            <person name="Pain A."/>
            <person name="Palomares-Rius J.E."/>
            <person name="Zarowiecki M."/>
            <person name="Berriman M."/>
            <person name="Jones J.T."/>
            <person name="Urwin P.E."/>
        </authorList>
    </citation>
    <scope>NUCLEOTIDE SEQUENCE [LARGE SCALE GENOMIC DNA]</scope>
    <source>
        <strain evidence="5">Lindley</strain>
    </source>
</reference>
<evidence type="ECO:0000259" key="4">
    <source>
        <dbReference type="Pfam" id="PF18972"/>
    </source>
</evidence>
<keyword evidence="2" id="KW-0802">TPR repeat</keyword>
<dbReference type="CDD" id="cd21377">
    <property type="entry name" value="CTWD_Cns1-like"/>
    <property type="match status" value="1"/>
</dbReference>
<keyword evidence="1" id="KW-0677">Repeat</keyword>
<dbReference type="InterPro" id="IPR011990">
    <property type="entry name" value="TPR-like_helical_dom_sf"/>
</dbReference>
<dbReference type="GO" id="GO:0030544">
    <property type="term" value="F:Hsp70 protein binding"/>
    <property type="evidence" value="ECO:0007669"/>
    <property type="project" value="TreeGrafter"/>
</dbReference>
<evidence type="ECO:0000313" key="5">
    <source>
        <dbReference type="Proteomes" id="UP000050741"/>
    </source>
</evidence>
<evidence type="ECO:0000256" key="1">
    <source>
        <dbReference type="ARBA" id="ARBA00022737"/>
    </source>
</evidence>
<dbReference type="GO" id="GO:0006457">
    <property type="term" value="P:protein folding"/>
    <property type="evidence" value="ECO:0007669"/>
    <property type="project" value="TreeGrafter"/>
</dbReference>
<dbReference type="Pfam" id="PF18972">
    <property type="entry name" value="Wheel"/>
    <property type="match status" value="1"/>
</dbReference>
<evidence type="ECO:0000256" key="3">
    <source>
        <dbReference type="ARBA" id="ARBA00023602"/>
    </source>
</evidence>
<organism evidence="5 6">
    <name type="scientific">Globodera pallida</name>
    <name type="common">Potato cyst nematode worm</name>
    <name type="synonym">Heterodera pallida</name>
    <dbReference type="NCBI Taxonomy" id="36090"/>
    <lineage>
        <taxon>Eukaryota</taxon>
        <taxon>Metazoa</taxon>
        <taxon>Ecdysozoa</taxon>
        <taxon>Nematoda</taxon>
        <taxon>Chromadorea</taxon>
        <taxon>Rhabditida</taxon>
        <taxon>Tylenchina</taxon>
        <taxon>Tylenchomorpha</taxon>
        <taxon>Tylenchoidea</taxon>
        <taxon>Heteroderidae</taxon>
        <taxon>Heteroderinae</taxon>
        <taxon>Globodera</taxon>
    </lineage>
</organism>
<reference evidence="6" key="3">
    <citation type="submission" date="2016-06" db="UniProtKB">
        <authorList>
            <consortium name="WormBaseParasite"/>
        </authorList>
    </citation>
    <scope>IDENTIFICATION</scope>
</reference>
<dbReference type="GO" id="GO:0005829">
    <property type="term" value="C:cytosol"/>
    <property type="evidence" value="ECO:0007669"/>
    <property type="project" value="TreeGrafter"/>
</dbReference>
<keyword evidence="5" id="KW-1185">Reference proteome</keyword>
<evidence type="ECO:0000313" key="6">
    <source>
        <dbReference type="WBParaSite" id="GPLIN_000772500"/>
    </source>
</evidence>
<feature type="domain" description="Cns1/TTC4 wheel" evidence="4">
    <location>
        <begin position="295"/>
        <end position="354"/>
    </location>
</feature>
<dbReference type="AlphaFoldDB" id="A0A183C4D1"/>
<dbReference type="InterPro" id="IPR044059">
    <property type="entry name" value="Csn1/TTC4_wheel"/>
</dbReference>
<dbReference type="GO" id="GO:0051879">
    <property type="term" value="F:Hsp90 protein binding"/>
    <property type="evidence" value="ECO:0007669"/>
    <property type="project" value="InterPro"/>
</dbReference>
<dbReference type="SUPFAM" id="SSF48452">
    <property type="entry name" value="TPR-like"/>
    <property type="match status" value="1"/>
</dbReference>
<dbReference type="Proteomes" id="UP000050741">
    <property type="component" value="Unassembled WGS sequence"/>
</dbReference>
<dbReference type="Gene3D" id="1.25.40.10">
    <property type="entry name" value="Tetratricopeptide repeat domain"/>
    <property type="match status" value="1"/>
</dbReference>
<dbReference type="PANTHER" id="PTHR46035:SF1">
    <property type="entry name" value="TETRATRICOPEPTIDE REPEAT PROTEIN 4"/>
    <property type="match status" value="1"/>
</dbReference>
<reference evidence="5" key="1">
    <citation type="submission" date="2013-12" db="EMBL/GenBank/DDBJ databases">
        <authorList>
            <person name="Aslett M."/>
        </authorList>
    </citation>
    <scope>NUCLEOTIDE SEQUENCE [LARGE SCALE GENOMIC DNA]</scope>
    <source>
        <strain evidence="5">Lindley</strain>
    </source>
</reference>
<dbReference type="GO" id="GO:0005634">
    <property type="term" value="C:nucleus"/>
    <property type="evidence" value="ECO:0007669"/>
    <property type="project" value="TreeGrafter"/>
</dbReference>
<dbReference type="SMART" id="SM00028">
    <property type="entry name" value="TPR"/>
    <property type="match status" value="2"/>
</dbReference>